<feature type="coiled-coil region" evidence="4">
    <location>
        <begin position="127"/>
        <end position="154"/>
    </location>
</feature>
<evidence type="ECO:0000313" key="7">
    <source>
        <dbReference type="Proteomes" id="UP000694547"/>
    </source>
</evidence>
<dbReference type="PANTHER" id="PTHR12084:SF13">
    <property type="entry name" value="NUCLEOPORIN 62 C-TERMINAL LIKE"/>
    <property type="match status" value="1"/>
</dbReference>
<dbReference type="InterPro" id="IPR026010">
    <property type="entry name" value="NSP1/NUP62"/>
</dbReference>
<dbReference type="Gene3D" id="1.20.5.170">
    <property type="match status" value="1"/>
</dbReference>
<dbReference type="GO" id="GO:0044613">
    <property type="term" value="C:nuclear pore central transport channel"/>
    <property type="evidence" value="ECO:0007669"/>
    <property type="project" value="TreeGrafter"/>
</dbReference>
<evidence type="ECO:0000256" key="3">
    <source>
        <dbReference type="ARBA" id="ARBA00022927"/>
    </source>
</evidence>
<reference evidence="6" key="2">
    <citation type="submission" date="2025-08" db="UniProtKB">
        <authorList>
            <consortium name="Ensembl"/>
        </authorList>
    </citation>
    <scope>IDENTIFICATION</scope>
</reference>
<protein>
    <submittedName>
        <fullName evidence="6">Nucleoporin 62 C-terminal like</fullName>
    </submittedName>
</protein>
<dbReference type="GeneTree" id="ENSGT00940000162863"/>
<dbReference type="InterPro" id="IPR007758">
    <property type="entry name" value="Nucleoporin_NSP1_C"/>
</dbReference>
<dbReference type="Proteomes" id="UP000694547">
    <property type="component" value="Chromosome X"/>
</dbReference>
<name>A0A8C8TCV8_PERMB</name>
<evidence type="ECO:0000256" key="4">
    <source>
        <dbReference type="SAM" id="Coils"/>
    </source>
</evidence>
<dbReference type="FunFam" id="1.20.5.170:FF:000040">
    <property type="entry name" value="Nuclear pore glycoprotein p62"/>
    <property type="match status" value="1"/>
</dbReference>
<feature type="domain" description="Nucleoporin NSP1-like C-terminal" evidence="5">
    <location>
        <begin position="65"/>
        <end position="171"/>
    </location>
</feature>
<accession>A0A8C8TCV8</accession>
<comment type="similarity">
    <text evidence="1">Belongs to the nucleoporin NSP1/NUP62 family.</text>
</comment>
<dbReference type="GO" id="GO:0006405">
    <property type="term" value="P:RNA export from nucleus"/>
    <property type="evidence" value="ECO:0007669"/>
    <property type="project" value="TreeGrafter"/>
</dbReference>
<dbReference type="AlphaFoldDB" id="A0A8C8TCV8"/>
<keyword evidence="3" id="KW-0653">Protein transport</keyword>
<keyword evidence="4" id="KW-0175">Coiled coil</keyword>
<evidence type="ECO:0000256" key="2">
    <source>
        <dbReference type="ARBA" id="ARBA00022448"/>
    </source>
</evidence>
<evidence type="ECO:0000313" key="6">
    <source>
        <dbReference type="Ensembl" id="ENSPEMP00000007929.2"/>
    </source>
</evidence>
<reference evidence="6 7" key="1">
    <citation type="submission" date="2018-10" db="EMBL/GenBank/DDBJ databases">
        <title>Improved assembly of the deer mouse Peromyscus maniculatus genome.</title>
        <authorList>
            <person name="Lassance J.-M."/>
            <person name="Hoekstra H.E."/>
        </authorList>
    </citation>
    <scope>NUCLEOTIDE SEQUENCE [LARGE SCALE GENOMIC DNA]</scope>
</reference>
<dbReference type="PANTHER" id="PTHR12084">
    <property type="entry name" value="NUCLEAR PORE GLYCOPROTEIN P62-RELATED"/>
    <property type="match status" value="1"/>
</dbReference>
<dbReference type="Ensembl" id="ENSPEMT00000012076.2">
    <property type="protein sequence ID" value="ENSPEMP00000007929.2"/>
    <property type="gene ID" value="ENSPEMG00000009735.2"/>
</dbReference>
<dbReference type="GO" id="GO:0006606">
    <property type="term" value="P:protein import into nucleus"/>
    <property type="evidence" value="ECO:0007669"/>
    <property type="project" value="TreeGrafter"/>
</dbReference>
<evidence type="ECO:0000256" key="1">
    <source>
        <dbReference type="ARBA" id="ARBA00005911"/>
    </source>
</evidence>
<evidence type="ECO:0000259" key="5">
    <source>
        <dbReference type="Pfam" id="PF05064"/>
    </source>
</evidence>
<organism evidence="6 7">
    <name type="scientific">Peromyscus maniculatus bairdii</name>
    <name type="common">Prairie deer mouse</name>
    <dbReference type="NCBI Taxonomy" id="230844"/>
    <lineage>
        <taxon>Eukaryota</taxon>
        <taxon>Metazoa</taxon>
        <taxon>Chordata</taxon>
        <taxon>Craniata</taxon>
        <taxon>Vertebrata</taxon>
        <taxon>Euteleostomi</taxon>
        <taxon>Mammalia</taxon>
        <taxon>Eutheria</taxon>
        <taxon>Euarchontoglires</taxon>
        <taxon>Glires</taxon>
        <taxon>Rodentia</taxon>
        <taxon>Myomorpha</taxon>
        <taxon>Muroidea</taxon>
        <taxon>Cricetidae</taxon>
        <taxon>Neotominae</taxon>
        <taxon>Peromyscus</taxon>
    </lineage>
</organism>
<dbReference type="GO" id="GO:0017056">
    <property type="term" value="F:structural constituent of nuclear pore"/>
    <property type="evidence" value="ECO:0007669"/>
    <property type="project" value="InterPro"/>
</dbReference>
<proteinExistence type="inferred from homology"/>
<sequence length="271" mass="31304">FPSMPTVPVSLASQELSSTTSTTTTTTVTTNTTTTITSGFNLYFKPPSAWANGTGLISVASLPATMTVNSIVTPVMTYGRLESMVDKLHIHLRDQEKHFLYQANQLNVWNHTLIEKRDEITLLHHEVEKVKLDQRRLERELDFILAQQKELEHLLTPLEEFVKEQNGAFNLLYFDKEYERIYKLAETIDAELKRMTQDLKDIIFHLNSLGSPRDAADSVQQICKILNAHMESLQWISQNSGIMQKKMKEVTKVFEEYRCKEQERNMKFAFE</sequence>
<keyword evidence="7" id="KW-1185">Reference proteome</keyword>
<reference evidence="6" key="3">
    <citation type="submission" date="2025-09" db="UniProtKB">
        <authorList>
            <consortium name="Ensembl"/>
        </authorList>
    </citation>
    <scope>IDENTIFICATION</scope>
</reference>
<dbReference type="GO" id="GO:0005543">
    <property type="term" value="F:phospholipid binding"/>
    <property type="evidence" value="ECO:0007669"/>
    <property type="project" value="TreeGrafter"/>
</dbReference>
<dbReference type="Pfam" id="PF05064">
    <property type="entry name" value="Nsp1_C"/>
    <property type="match status" value="1"/>
</dbReference>
<keyword evidence="2" id="KW-0813">Transport</keyword>